<sequence>MKRLLIALPFLAAFATACSDEPIPSPPPASEQLITEYDDPQEMIFGSWAKEIDPVQPNPFTDAVWVICSGGWNPLHRGQGWISRSSDPERFDSLVKAHGDTHWNRSDPISIPCMFRVTVSLHVVCNRDYDADHPTGTLLDDILTVKYRSADQILVDGEYVWTGVTDQQLQKGYTGYEFDAPLTEFNRKRLKLLSMLFTFWLNKAPTETGDYVFTCTWINEDGKKLTASTDPLRIQGER</sequence>
<dbReference type="OrthoDB" id="1005299at2"/>
<evidence type="ECO:0000313" key="3">
    <source>
        <dbReference type="Proteomes" id="UP000006008"/>
    </source>
</evidence>
<evidence type="ECO:0000313" key="2">
    <source>
        <dbReference type="EMBL" id="EHB93040.1"/>
    </source>
</evidence>
<keyword evidence="3" id="KW-1185">Reference proteome</keyword>
<organism evidence="2 3">
    <name type="scientific">Alistipes indistinctus YIT 12060</name>
    <dbReference type="NCBI Taxonomy" id="742725"/>
    <lineage>
        <taxon>Bacteria</taxon>
        <taxon>Pseudomonadati</taxon>
        <taxon>Bacteroidota</taxon>
        <taxon>Bacteroidia</taxon>
        <taxon>Bacteroidales</taxon>
        <taxon>Rikenellaceae</taxon>
        <taxon>Alistipes</taxon>
    </lineage>
</organism>
<comment type="caution">
    <text evidence="2">The sequence shown here is derived from an EMBL/GenBank/DDBJ whole genome shotgun (WGS) entry which is preliminary data.</text>
</comment>
<dbReference type="EMBL" id="ADLD01000004">
    <property type="protein sequence ID" value="EHB93040.1"/>
    <property type="molecule type" value="Genomic_DNA"/>
</dbReference>
<feature type="chain" id="PRO_5003477831" description="NigD-like C-terminal beta sandwich domain-containing protein" evidence="1">
    <location>
        <begin position="20"/>
        <end position="238"/>
    </location>
</feature>
<protein>
    <recommendedName>
        <fullName evidence="4">NigD-like C-terminal beta sandwich domain-containing protein</fullName>
    </recommendedName>
</protein>
<dbReference type="AlphaFoldDB" id="G5H5U6"/>
<evidence type="ECO:0008006" key="4">
    <source>
        <dbReference type="Google" id="ProtNLM"/>
    </source>
</evidence>
<dbReference type="Proteomes" id="UP000006008">
    <property type="component" value="Unassembled WGS sequence"/>
</dbReference>
<feature type="signal peptide" evidence="1">
    <location>
        <begin position="1"/>
        <end position="19"/>
    </location>
</feature>
<proteinExistence type="predicted"/>
<dbReference type="RefSeq" id="WP_009133112.1">
    <property type="nucleotide sequence ID" value="NZ_CP102250.1"/>
</dbReference>
<reference evidence="2 3" key="1">
    <citation type="submission" date="2011-08" db="EMBL/GenBank/DDBJ databases">
        <title>The Genome Sequence of Alistipes indistinctus YIT 12060.</title>
        <authorList>
            <consortium name="The Broad Institute Genome Sequencing Platform"/>
            <person name="Earl A."/>
            <person name="Ward D."/>
            <person name="Feldgarden M."/>
            <person name="Gevers D."/>
            <person name="Morotomi M."/>
            <person name="Young S.K."/>
            <person name="Zeng Q."/>
            <person name="Gargeya S."/>
            <person name="Fitzgerald M."/>
            <person name="Haas B."/>
            <person name="Abouelleil A."/>
            <person name="Alvarado L."/>
            <person name="Arachchi H.M."/>
            <person name="Berlin A."/>
            <person name="Brown A."/>
            <person name="Chapman S.B."/>
            <person name="Chen Z."/>
            <person name="Dunbar C."/>
            <person name="Freedman E."/>
            <person name="Gearin G."/>
            <person name="Gellesch M."/>
            <person name="Goldberg J."/>
            <person name="Griggs A."/>
            <person name="Gujja S."/>
            <person name="Heiman D."/>
            <person name="Howarth C."/>
            <person name="Larson L."/>
            <person name="Lui A."/>
            <person name="MacDonald P.J.P."/>
            <person name="Montmayeur A."/>
            <person name="Murphy C."/>
            <person name="Neiman D."/>
            <person name="Pearson M."/>
            <person name="Priest M."/>
            <person name="Roberts A."/>
            <person name="Saif S."/>
            <person name="Shea T."/>
            <person name="Shenoy N."/>
            <person name="Sisk P."/>
            <person name="Stolte C."/>
            <person name="Sykes S."/>
            <person name="Wortman J."/>
            <person name="Nusbaum C."/>
            <person name="Birren B."/>
        </authorList>
    </citation>
    <scope>NUCLEOTIDE SEQUENCE [LARGE SCALE GENOMIC DNA]</scope>
    <source>
        <strain evidence="2 3">YIT 12060</strain>
    </source>
</reference>
<evidence type="ECO:0000256" key="1">
    <source>
        <dbReference type="SAM" id="SignalP"/>
    </source>
</evidence>
<gene>
    <name evidence="2" type="ORF">HMPREF9450_00306</name>
</gene>
<dbReference type="PATRIC" id="fig|742725.3.peg.347"/>
<name>G5H5U6_9BACT</name>
<keyword evidence="1" id="KW-0732">Signal</keyword>
<accession>G5H5U6</accession>
<dbReference type="GeneID" id="92816728"/>
<dbReference type="PROSITE" id="PS51257">
    <property type="entry name" value="PROKAR_LIPOPROTEIN"/>
    <property type="match status" value="1"/>
</dbReference>
<dbReference type="HOGENOM" id="CLU_1212735_0_0_10"/>
<dbReference type="STRING" id="742725.HMPREF9450_00306"/>